<dbReference type="KEGG" id="ppd:Ppro_0317"/>
<keyword evidence="2" id="KW-1185">Reference proteome</keyword>
<gene>
    <name evidence="1" type="ordered locus">Ppro_0317</name>
</gene>
<evidence type="ECO:0000313" key="2">
    <source>
        <dbReference type="Proteomes" id="UP000006732"/>
    </source>
</evidence>
<dbReference type="Proteomes" id="UP000006732">
    <property type="component" value="Chromosome"/>
</dbReference>
<protein>
    <submittedName>
        <fullName evidence="1">Uncharacterized protein</fullName>
    </submittedName>
</protein>
<proteinExistence type="predicted"/>
<organism evidence="1 2">
    <name type="scientific">Pelobacter propionicus (strain DSM 2379 / NBRC 103807 / OttBd1)</name>
    <dbReference type="NCBI Taxonomy" id="338966"/>
    <lineage>
        <taxon>Bacteria</taxon>
        <taxon>Pseudomonadati</taxon>
        <taxon>Thermodesulfobacteriota</taxon>
        <taxon>Desulfuromonadia</taxon>
        <taxon>Desulfuromonadales</taxon>
        <taxon>Desulfuromonadaceae</taxon>
        <taxon>Pelobacter</taxon>
    </lineage>
</organism>
<name>A1AKT1_PELPD</name>
<dbReference type="AlphaFoldDB" id="A1AKT1"/>
<dbReference type="EMBL" id="CP000482">
    <property type="protein sequence ID" value="ABK97951.1"/>
    <property type="molecule type" value="Genomic_DNA"/>
</dbReference>
<evidence type="ECO:0000313" key="1">
    <source>
        <dbReference type="EMBL" id="ABK97951.1"/>
    </source>
</evidence>
<reference evidence="1 2" key="1">
    <citation type="submission" date="2006-10" db="EMBL/GenBank/DDBJ databases">
        <title>Complete sequence of chromosome of Pelobacter propionicus DSM 2379.</title>
        <authorList>
            <consortium name="US DOE Joint Genome Institute"/>
            <person name="Copeland A."/>
            <person name="Lucas S."/>
            <person name="Lapidus A."/>
            <person name="Barry K."/>
            <person name="Detter J.C."/>
            <person name="Glavina del Rio T."/>
            <person name="Hammon N."/>
            <person name="Israni S."/>
            <person name="Dalin E."/>
            <person name="Tice H."/>
            <person name="Pitluck S."/>
            <person name="Saunders E."/>
            <person name="Brettin T."/>
            <person name="Bruce D."/>
            <person name="Han C."/>
            <person name="Tapia R."/>
            <person name="Schmutz J."/>
            <person name="Larimer F."/>
            <person name="Land M."/>
            <person name="Hauser L."/>
            <person name="Kyrpides N."/>
            <person name="Kim E."/>
            <person name="Lovley D."/>
            <person name="Richardson P."/>
        </authorList>
    </citation>
    <scope>NUCLEOTIDE SEQUENCE [LARGE SCALE GENOMIC DNA]</scope>
    <source>
        <strain evidence="2">DSM 2379 / NBRC 103807 / OttBd1</strain>
    </source>
</reference>
<dbReference type="HOGENOM" id="CLU_2131069_0_0_7"/>
<dbReference type="STRING" id="338966.Ppro_0317"/>
<sequence length="113" mass="12622">MMAADLSPHGARTAGCVTKEAPKNKKPAFSFEKAGMNGGCTDAPPPVPLRQPLFPFWVGGFASSGPPDFAFSVIVRIQFSLVGHLVCVDWWYMSMVNVEYEISRRFWQGRKRR</sequence>
<accession>A1AKT1</accession>